<dbReference type="GO" id="GO:0006417">
    <property type="term" value="P:regulation of translation"/>
    <property type="evidence" value="ECO:0007669"/>
    <property type="project" value="TreeGrafter"/>
</dbReference>
<feature type="region of interest" description="Disordered" evidence="1">
    <location>
        <begin position="196"/>
        <end position="254"/>
    </location>
</feature>
<feature type="compositionally biased region" description="Low complexity" evidence="1">
    <location>
        <begin position="210"/>
        <end position="228"/>
    </location>
</feature>
<name>A0A811M909_9POAL</name>
<reference evidence="2" key="1">
    <citation type="submission" date="2020-10" db="EMBL/GenBank/DDBJ databases">
        <authorList>
            <person name="Han B."/>
            <person name="Lu T."/>
            <person name="Zhao Q."/>
            <person name="Huang X."/>
            <person name="Zhao Y."/>
        </authorList>
    </citation>
    <scope>NUCLEOTIDE SEQUENCE</scope>
</reference>
<proteinExistence type="predicted"/>
<dbReference type="GO" id="GO:0003727">
    <property type="term" value="F:single-stranded RNA binding"/>
    <property type="evidence" value="ECO:0007669"/>
    <property type="project" value="TreeGrafter"/>
</dbReference>
<gene>
    <name evidence="2" type="ORF">NCGR_LOCUS1550</name>
</gene>
<feature type="region of interest" description="Disordered" evidence="1">
    <location>
        <begin position="274"/>
        <end position="302"/>
    </location>
</feature>
<sequence>MGTETVELGAEGVKAVNQIVKHLADHGIHGAVGALKAGEVGMGGWEDLQHGRWPGVDGSVGRRGGPHADSGFSLQDTHAHSGLDNLMLLTLFLLGLGAADGPQGEAWGVLEQRAGNYTAARRLLRSSLSINSQSEVTLMTWATLEEEQGDPVRAEEIRNLYFQQRTEVVDDASWVMGFLDIIDPALDSVKKLLNLDQPSRPTRQDDVKSTARSSAAGESSETSAAVGSDSSDLTSNDAGNNGSEATGTPTSDFDLDGFIKKRLTLNPAELDAVLEGSDPRGVVSQRRKQRLPRKPLPLLPVP</sequence>
<evidence type="ECO:0000313" key="2">
    <source>
        <dbReference type="EMBL" id="CAD6203352.1"/>
    </source>
</evidence>
<evidence type="ECO:0000256" key="1">
    <source>
        <dbReference type="SAM" id="MobiDB-lite"/>
    </source>
</evidence>
<dbReference type="EMBL" id="CAJGYO010000001">
    <property type="protein sequence ID" value="CAD6203352.1"/>
    <property type="molecule type" value="Genomic_DNA"/>
</dbReference>
<dbReference type="OrthoDB" id="541719at2759"/>
<dbReference type="GO" id="GO:0003729">
    <property type="term" value="F:mRNA binding"/>
    <property type="evidence" value="ECO:0007669"/>
    <property type="project" value="InterPro"/>
</dbReference>
<dbReference type="InterPro" id="IPR044624">
    <property type="entry name" value="Mbb1-like"/>
</dbReference>
<dbReference type="Proteomes" id="UP000604825">
    <property type="component" value="Unassembled WGS sequence"/>
</dbReference>
<dbReference type="GO" id="GO:0009507">
    <property type="term" value="C:chloroplast"/>
    <property type="evidence" value="ECO:0007669"/>
    <property type="project" value="TreeGrafter"/>
</dbReference>
<protein>
    <submittedName>
        <fullName evidence="2">Uncharacterized protein</fullName>
    </submittedName>
</protein>
<dbReference type="AlphaFoldDB" id="A0A811M909"/>
<dbReference type="PANTHER" id="PTHR44917:SF1">
    <property type="entry name" value="PROTEIN HIGH CHLOROPHYLL FLUORESCENT 107"/>
    <property type="match status" value="1"/>
</dbReference>
<organism evidence="2 3">
    <name type="scientific">Miscanthus lutarioriparius</name>
    <dbReference type="NCBI Taxonomy" id="422564"/>
    <lineage>
        <taxon>Eukaryota</taxon>
        <taxon>Viridiplantae</taxon>
        <taxon>Streptophyta</taxon>
        <taxon>Embryophyta</taxon>
        <taxon>Tracheophyta</taxon>
        <taxon>Spermatophyta</taxon>
        <taxon>Magnoliopsida</taxon>
        <taxon>Liliopsida</taxon>
        <taxon>Poales</taxon>
        <taxon>Poaceae</taxon>
        <taxon>PACMAD clade</taxon>
        <taxon>Panicoideae</taxon>
        <taxon>Andropogonodae</taxon>
        <taxon>Andropogoneae</taxon>
        <taxon>Saccharinae</taxon>
        <taxon>Miscanthus</taxon>
    </lineage>
</organism>
<dbReference type="GO" id="GO:0006397">
    <property type="term" value="P:mRNA processing"/>
    <property type="evidence" value="ECO:0007669"/>
    <property type="project" value="InterPro"/>
</dbReference>
<accession>A0A811M909</accession>
<dbReference type="PANTHER" id="PTHR44917">
    <property type="entry name" value="PROTEIN HIGH CHLOROPHYLL FLUORESCENT 107"/>
    <property type="match status" value="1"/>
</dbReference>
<evidence type="ECO:0000313" key="3">
    <source>
        <dbReference type="Proteomes" id="UP000604825"/>
    </source>
</evidence>
<comment type="caution">
    <text evidence="2">The sequence shown here is derived from an EMBL/GenBank/DDBJ whole genome shotgun (WGS) entry which is preliminary data.</text>
</comment>
<keyword evidence="3" id="KW-1185">Reference proteome</keyword>
<feature type="compositionally biased region" description="Polar residues" evidence="1">
    <location>
        <begin position="229"/>
        <end position="251"/>
    </location>
</feature>